<dbReference type="EMBL" id="AP018558">
    <property type="protein sequence ID" value="BBD78075.1"/>
    <property type="molecule type" value="Genomic_DNA"/>
</dbReference>
<sequence>MRERIAMRVGLWATVAMVVLAGCATPVKSPVVDRSSGASTAPTVGGGSVGAASLPEFHQVAPGETLFAIARRYGVAPETLVQLNGLSDPDRIFVGQQLRLRPGATPSGGATGVQVFPVGTPSTTATGPDAQGGAGMPGGSTASSTGVATGGRLSAPPLTATAPVGTPESGTATATGQPATTPPANASGWTWPARGPVLAPFDGKIRKGIDIGGNVGDPVYAAMDGTVSYVGEGIEGFGLIVILQHANDYVSVYAHNDKVVVKEGDTVKRGQIIARMGKSGNADRPKLHFQIRRAGKAIDPETVLPKT</sequence>
<dbReference type="Gene3D" id="3.10.350.10">
    <property type="entry name" value="LysM domain"/>
    <property type="match status" value="1"/>
</dbReference>
<evidence type="ECO:0000313" key="4">
    <source>
        <dbReference type="EMBL" id="BBD78075.1"/>
    </source>
</evidence>
<dbReference type="PROSITE" id="PS51782">
    <property type="entry name" value="LYSM"/>
    <property type="match status" value="1"/>
</dbReference>
<dbReference type="Gene3D" id="2.70.70.10">
    <property type="entry name" value="Glucose Permease (Domain IIA)"/>
    <property type="match status" value="1"/>
</dbReference>
<evidence type="ECO:0000313" key="5">
    <source>
        <dbReference type="Proteomes" id="UP000262004"/>
    </source>
</evidence>
<dbReference type="Proteomes" id="UP000262004">
    <property type="component" value="Chromosome"/>
</dbReference>
<dbReference type="InterPro" id="IPR018392">
    <property type="entry name" value="LysM"/>
</dbReference>
<dbReference type="AlphaFoldDB" id="A0A2Z6E0M5"/>
<dbReference type="SUPFAM" id="SSF51261">
    <property type="entry name" value="Duplicated hybrid motif"/>
    <property type="match status" value="1"/>
</dbReference>
<organism evidence="4 5">
    <name type="scientific">Hydrogenophilus thermoluteolus</name>
    <name type="common">Pseudomonas hydrogenothermophila</name>
    <dbReference type="NCBI Taxonomy" id="297"/>
    <lineage>
        <taxon>Bacteria</taxon>
        <taxon>Pseudomonadati</taxon>
        <taxon>Pseudomonadota</taxon>
        <taxon>Hydrogenophilia</taxon>
        <taxon>Hydrogenophilales</taxon>
        <taxon>Hydrogenophilaceae</taxon>
        <taxon>Hydrogenophilus</taxon>
    </lineage>
</organism>
<dbReference type="CDD" id="cd00118">
    <property type="entry name" value="LysM"/>
    <property type="match status" value="1"/>
</dbReference>
<name>A0A2Z6E0M5_HYDTE</name>
<dbReference type="InterPro" id="IPR016047">
    <property type="entry name" value="M23ase_b-sheet_dom"/>
</dbReference>
<gene>
    <name evidence="4" type="ORF">HPTL_1819</name>
</gene>
<feature type="region of interest" description="Disordered" evidence="2">
    <location>
        <begin position="119"/>
        <end position="192"/>
    </location>
</feature>
<reference evidence="4 5" key="1">
    <citation type="submission" date="2018-04" db="EMBL/GenBank/DDBJ databases">
        <title>Complete genome sequence of Hydrogenophilus thermoluteolus TH-1.</title>
        <authorList>
            <person name="Arai H."/>
        </authorList>
    </citation>
    <scope>NUCLEOTIDE SEQUENCE [LARGE SCALE GENOMIC DNA]</scope>
    <source>
        <strain evidence="4 5">TH-1</strain>
    </source>
</reference>
<protein>
    <submittedName>
        <fullName evidence="4">Peptidase</fullName>
    </submittedName>
</protein>
<dbReference type="Pfam" id="PF01551">
    <property type="entry name" value="Peptidase_M23"/>
    <property type="match status" value="1"/>
</dbReference>
<dbReference type="InterPro" id="IPR011055">
    <property type="entry name" value="Dup_hybrid_motif"/>
</dbReference>
<evidence type="ECO:0000259" key="3">
    <source>
        <dbReference type="PROSITE" id="PS51782"/>
    </source>
</evidence>
<dbReference type="RefSeq" id="WP_197713668.1">
    <property type="nucleotide sequence ID" value="NZ_AP018558.1"/>
</dbReference>
<dbReference type="PANTHER" id="PTHR21666:SF263">
    <property type="entry name" value="MUREIN HYDROLASE ACTIVATOR NLPD"/>
    <property type="match status" value="1"/>
</dbReference>
<dbReference type="CDD" id="cd12797">
    <property type="entry name" value="M23_peptidase"/>
    <property type="match status" value="1"/>
</dbReference>
<dbReference type="SUPFAM" id="SSF54106">
    <property type="entry name" value="LysM domain"/>
    <property type="match status" value="1"/>
</dbReference>
<keyword evidence="5" id="KW-1185">Reference proteome</keyword>
<dbReference type="InterPro" id="IPR050570">
    <property type="entry name" value="Cell_wall_metabolism_enzyme"/>
</dbReference>
<comment type="similarity">
    <text evidence="1">Belongs to the E.coli NlpD/Haemophilus LppB family.</text>
</comment>
<feature type="domain" description="LysM" evidence="3">
    <location>
        <begin position="56"/>
        <end position="100"/>
    </location>
</feature>
<feature type="compositionally biased region" description="Low complexity" evidence="2">
    <location>
        <begin position="171"/>
        <end position="186"/>
    </location>
</feature>
<dbReference type="KEGG" id="htl:HPTL_1819"/>
<accession>A0A2Z6E0M5</accession>
<proteinExistence type="inferred from homology"/>
<dbReference type="SMART" id="SM00257">
    <property type="entry name" value="LysM"/>
    <property type="match status" value="1"/>
</dbReference>
<dbReference type="PANTHER" id="PTHR21666">
    <property type="entry name" value="PEPTIDASE-RELATED"/>
    <property type="match status" value="1"/>
</dbReference>
<dbReference type="InterPro" id="IPR036779">
    <property type="entry name" value="LysM_dom_sf"/>
</dbReference>
<dbReference type="GO" id="GO:0004222">
    <property type="term" value="F:metalloendopeptidase activity"/>
    <property type="evidence" value="ECO:0007669"/>
    <property type="project" value="TreeGrafter"/>
</dbReference>
<dbReference type="PROSITE" id="PS51257">
    <property type="entry name" value="PROKAR_LIPOPROTEIN"/>
    <property type="match status" value="1"/>
</dbReference>
<evidence type="ECO:0000256" key="2">
    <source>
        <dbReference type="SAM" id="MobiDB-lite"/>
    </source>
</evidence>
<dbReference type="Pfam" id="PF01476">
    <property type="entry name" value="LysM"/>
    <property type="match status" value="1"/>
</dbReference>
<evidence type="ECO:0000256" key="1">
    <source>
        <dbReference type="ARBA" id="ARBA00038420"/>
    </source>
</evidence>